<reference evidence="11" key="2">
    <citation type="submission" date="2021-04" db="EMBL/GenBank/DDBJ databases">
        <authorList>
            <person name="Gilroy R."/>
        </authorList>
    </citation>
    <scope>NUCLEOTIDE SEQUENCE</scope>
    <source>
        <strain evidence="11">ChiHjej13B12-24818</strain>
    </source>
</reference>
<feature type="transmembrane region" description="Helical" evidence="8">
    <location>
        <begin position="322"/>
        <end position="343"/>
    </location>
</feature>
<dbReference type="InterPro" id="IPR051125">
    <property type="entry name" value="ABC-4/HrtB_transporter"/>
</dbReference>
<accession>A0A9D2RR67</accession>
<evidence type="ECO:0000256" key="5">
    <source>
        <dbReference type="ARBA" id="ARBA00022989"/>
    </source>
</evidence>
<keyword evidence="3" id="KW-1003">Cell membrane</keyword>
<dbReference type="PANTHER" id="PTHR43738">
    <property type="entry name" value="ABC TRANSPORTER, MEMBRANE PROTEIN"/>
    <property type="match status" value="1"/>
</dbReference>
<dbReference type="InterPro" id="IPR025857">
    <property type="entry name" value="MacB_PCD"/>
</dbReference>
<proteinExistence type="inferred from homology"/>
<reference evidence="11" key="1">
    <citation type="journal article" date="2021" name="PeerJ">
        <title>Extensive microbial diversity within the chicken gut microbiome revealed by metagenomics and culture.</title>
        <authorList>
            <person name="Gilroy R."/>
            <person name="Ravi A."/>
            <person name="Getino M."/>
            <person name="Pursley I."/>
            <person name="Horton D.L."/>
            <person name="Alikhan N.F."/>
            <person name="Baker D."/>
            <person name="Gharbi K."/>
            <person name="Hall N."/>
            <person name="Watson M."/>
            <person name="Adriaenssens E.M."/>
            <person name="Foster-Nyarko E."/>
            <person name="Jarju S."/>
            <person name="Secka A."/>
            <person name="Antonio M."/>
            <person name="Oren A."/>
            <person name="Chaudhuri R.R."/>
            <person name="La Ragione R."/>
            <person name="Hildebrand F."/>
            <person name="Pallen M.J."/>
        </authorList>
    </citation>
    <scope>NUCLEOTIDE SEQUENCE</scope>
    <source>
        <strain evidence="11">ChiHjej13B12-24818</strain>
    </source>
</reference>
<feature type="transmembrane region" description="Helical" evidence="8">
    <location>
        <begin position="290"/>
        <end position="316"/>
    </location>
</feature>
<name>A0A9D2RR67_9MICO</name>
<evidence type="ECO:0000256" key="2">
    <source>
        <dbReference type="ARBA" id="ARBA00022448"/>
    </source>
</evidence>
<dbReference type="PANTHER" id="PTHR43738:SF1">
    <property type="entry name" value="HEMIN TRANSPORT SYSTEM PERMEASE PROTEIN HRTB-RELATED"/>
    <property type="match status" value="1"/>
</dbReference>
<evidence type="ECO:0000256" key="3">
    <source>
        <dbReference type="ARBA" id="ARBA00022475"/>
    </source>
</evidence>
<evidence type="ECO:0000313" key="12">
    <source>
        <dbReference type="Proteomes" id="UP000823823"/>
    </source>
</evidence>
<comment type="similarity">
    <text evidence="7">Belongs to the ABC-4 integral membrane protein family.</text>
</comment>
<dbReference type="EMBL" id="DWZH01000110">
    <property type="protein sequence ID" value="HJB11707.1"/>
    <property type="molecule type" value="Genomic_DNA"/>
</dbReference>
<keyword evidence="6 8" id="KW-0472">Membrane</keyword>
<organism evidence="11 12">
    <name type="scientific">Candidatus Brachybacterium merdavium</name>
    <dbReference type="NCBI Taxonomy" id="2838513"/>
    <lineage>
        <taxon>Bacteria</taxon>
        <taxon>Bacillati</taxon>
        <taxon>Actinomycetota</taxon>
        <taxon>Actinomycetes</taxon>
        <taxon>Micrococcales</taxon>
        <taxon>Dermabacteraceae</taxon>
        <taxon>Brachybacterium</taxon>
    </lineage>
</organism>
<keyword evidence="4 8" id="KW-0812">Transmembrane</keyword>
<evidence type="ECO:0000256" key="8">
    <source>
        <dbReference type="SAM" id="Phobius"/>
    </source>
</evidence>
<protein>
    <submittedName>
        <fullName evidence="11">ABC transporter permease</fullName>
    </submittedName>
</protein>
<dbReference type="Pfam" id="PF02687">
    <property type="entry name" value="FtsX"/>
    <property type="match status" value="1"/>
</dbReference>
<dbReference type="AlphaFoldDB" id="A0A9D2RR67"/>
<dbReference type="InterPro" id="IPR003838">
    <property type="entry name" value="ABC3_permease_C"/>
</dbReference>
<gene>
    <name evidence="11" type="ORF">H9786_14505</name>
</gene>
<sequence length="359" mass="36656">MFVALKDIVHAKGRFTLMIGVIALLTLLLVLLTGLTRGLAHQNISAIEALPADRIVLTPTLGDDISWSDSQVDTDQAAIWDDTSGIETEPVSVGQMRIETDSAVTSLALFGVDPDGQVAAGLPAVPAEDEVLLPGDIAADLEVASGDTVSVNGRDLTVIGTVPTDWYSHSPVGYVPLESFRAVAHQAEDTVGSALLVRGDGGDLEAAADSAAAESGTTAVTVSDSLQGLPSYSSENGSLTLIQAFLYGISALVTVAFLSVWTIQRTRDIAVLRALGATARYVLRDTVGQAAILLAVGAAIGGTVGGLGGAALSAVAPFEASTVTVLLPVAGVLVIGLIGSVIATRRVTRIDPLLALGGN</sequence>
<comment type="caution">
    <text evidence="11">The sequence shown here is derived from an EMBL/GenBank/DDBJ whole genome shotgun (WGS) entry which is preliminary data.</text>
</comment>
<feature type="transmembrane region" description="Helical" evidence="8">
    <location>
        <begin position="244"/>
        <end position="263"/>
    </location>
</feature>
<evidence type="ECO:0000259" key="9">
    <source>
        <dbReference type="Pfam" id="PF02687"/>
    </source>
</evidence>
<dbReference type="Pfam" id="PF12704">
    <property type="entry name" value="MacB_PCD"/>
    <property type="match status" value="1"/>
</dbReference>
<dbReference type="GO" id="GO:0005886">
    <property type="term" value="C:plasma membrane"/>
    <property type="evidence" value="ECO:0007669"/>
    <property type="project" value="UniProtKB-SubCell"/>
</dbReference>
<evidence type="ECO:0000313" key="11">
    <source>
        <dbReference type="EMBL" id="HJB11707.1"/>
    </source>
</evidence>
<keyword evidence="5 8" id="KW-1133">Transmembrane helix</keyword>
<feature type="domain" description="MacB-like periplasmic core" evidence="10">
    <location>
        <begin position="17"/>
        <end position="211"/>
    </location>
</feature>
<dbReference type="Proteomes" id="UP000823823">
    <property type="component" value="Unassembled WGS sequence"/>
</dbReference>
<evidence type="ECO:0000259" key="10">
    <source>
        <dbReference type="Pfam" id="PF12704"/>
    </source>
</evidence>
<evidence type="ECO:0000256" key="7">
    <source>
        <dbReference type="ARBA" id="ARBA00038076"/>
    </source>
</evidence>
<evidence type="ECO:0000256" key="6">
    <source>
        <dbReference type="ARBA" id="ARBA00023136"/>
    </source>
</evidence>
<evidence type="ECO:0000256" key="1">
    <source>
        <dbReference type="ARBA" id="ARBA00004651"/>
    </source>
</evidence>
<comment type="subcellular location">
    <subcellularLocation>
        <location evidence="1">Cell membrane</location>
        <topology evidence="1">Multi-pass membrane protein</topology>
    </subcellularLocation>
</comment>
<keyword evidence="2" id="KW-0813">Transport</keyword>
<evidence type="ECO:0000256" key="4">
    <source>
        <dbReference type="ARBA" id="ARBA00022692"/>
    </source>
</evidence>
<feature type="domain" description="ABC3 transporter permease C-terminal" evidence="9">
    <location>
        <begin position="244"/>
        <end position="352"/>
    </location>
</feature>